<feature type="compositionally biased region" description="Acidic residues" evidence="1">
    <location>
        <begin position="16"/>
        <end position="53"/>
    </location>
</feature>
<accession>A0AAN8MLQ4</accession>
<dbReference type="PROSITE" id="PS01095">
    <property type="entry name" value="GH18_1"/>
    <property type="match status" value="1"/>
</dbReference>
<proteinExistence type="predicted"/>
<sequence>MPDPKRVKLYFSDPIGPEDDEEDDEDVDAEESTDAEESVDVEDTIDAEDSSSDDEFEFDSRFANYGVARRLCKILLNDVLSGDCLSGSIAYSKCYTGAPNPGLAVVPHGILRLPLSRSDIETAVQAAGLSLAADGVLEIPRDSIEIRNPGWTKWVEKELLYDVVVKMGLVAKYDVKAVLRGVRVYSGAGRAQKVGFGNDDVGTLEVVVPSEFLGGGVVMSFRHGAEDVETGERSEYDTVVTAWYSDVTHHSKPVSDGYKVTLLYQLSAHATPKPFASRLFPAGGIIKAVRDIMTADEPVAYVLKSDYTLAELRSKKFVGPDATLVHHLTQAIEKVGGMSMYCGFLVTSYVSGGREIPDVAREEDLDEYDHVDFELDGIDLNFELGDMTHLAGFVRAFGDKFGPSMVEWDGPVLTVGPRLSEMEVEVDAESECGWEEYDEEEEIEKKHSSPCIFLFPTSAAKSLAQRTKESIDGHSSWIDVKAVINSIQLPPTRDPDYTAAVWEAVVEACLVSKHFTDADMVDAAGFLKDSLRGVSASDLVGVCDSLSSSIIPLAIDAENPGNKTSLSSYFYLDKAPSSGRPYHLVAQNFTRMLRLFPVEVSKLFLHKFGRLLGSKSLVPDENAALAIRLLFELMPKEQESRFAFLLRTIFIQHPSENFRKAIDAEIKSHSSPRILEIWNSLSFKIHGHIIDGIIKRFESNHEPSYAITDHQVAGYEPPGGKPPGKESRLQWQLTSYFKYLYELEDPESVKFIVQLMNAVKRGGYKQWVLENLSGVAREVKLLPEDSKLLRLQGDVVERFLSNYQSAVLNLSPGLKPPAAFSVALPRLPKCTRKTCSLCEPFNSFLASKTRDRFKLMNGQGEKKHFKEVFRDAGRKSNGLLDTTVPSSSTTGNFTFIAVKDSQSFQRTYDQEMEIFRSGLNARRELLGAIGVLVCDNGALAGVGNQPGPVADVEPRAGPQGVKRKISIVDLTD</sequence>
<feature type="region of interest" description="Disordered" evidence="1">
    <location>
        <begin position="1"/>
        <end position="53"/>
    </location>
</feature>
<evidence type="ECO:0000313" key="2">
    <source>
        <dbReference type="EMBL" id="KAK6339704.1"/>
    </source>
</evidence>
<dbReference type="GO" id="GO:0005975">
    <property type="term" value="P:carbohydrate metabolic process"/>
    <property type="evidence" value="ECO:0007669"/>
    <property type="project" value="InterPro"/>
</dbReference>
<keyword evidence="3" id="KW-1185">Reference proteome</keyword>
<dbReference type="AlphaFoldDB" id="A0AAN8MLQ4"/>
<evidence type="ECO:0000256" key="1">
    <source>
        <dbReference type="SAM" id="MobiDB-lite"/>
    </source>
</evidence>
<reference evidence="2 3" key="1">
    <citation type="submission" date="2019-10" db="EMBL/GenBank/DDBJ databases">
        <authorList>
            <person name="Palmer J.M."/>
        </authorList>
    </citation>
    <scope>NUCLEOTIDE SEQUENCE [LARGE SCALE GENOMIC DNA]</scope>
    <source>
        <strain evidence="2 3">TWF718</strain>
    </source>
</reference>
<dbReference type="EMBL" id="JAVHNR010000006">
    <property type="protein sequence ID" value="KAK6339704.1"/>
    <property type="molecule type" value="Genomic_DNA"/>
</dbReference>
<dbReference type="Proteomes" id="UP001313282">
    <property type="component" value="Unassembled WGS sequence"/>
</dbReference>
<dbReference type="InterPro" id="IPR001579">
    <property type="entry name" value="Glyco_hydro_18_chit_AS"/>
</dbReference>
<name>A0AAN8MLQ4_9PEZI</name>
<gene>
    <name evidence="2" type="ORF">TWF718_009098</name>
</gene>
<evidence type="ECO:0000313" key="3">
    <source>
        <dbReference type="Proteomes" id="UP001313282"/>
    </source>
</evidence>
<comment type="caution">
    <text evidence="2">The sequence shown here is derived from an EMBL/GenBank/DDBJ whole genome shotgun (WGS) entry which is preliminary data.</text>
</comment>
<organism evidence="2 3">
    <name type="scientific">Orbilia javanica</name>
    <dbReference type="NCBI Taxonomy" id="47235"/>
    <lineage>
        <taxon>Eukaryota</taxon>
        <taxon>Fungi</taxon>
        <taxon>Dikarya</taxon>
        <taxon>Ascomycota</taxon>
        <taxon>Pezizomycotina</taxon>
        <taxon>Orbiliomycetes</taxon>
        <taxon>Orbiliales</taxon>
        <taxon>Orbiliaceae</taxon>
        <taxon>Orbilia</taxon>
    </lineage>
</organism>
<protein>
    <submittedName>
        <fullName evidence="2">Uncharacterized protein</fullName>
    </submittedName>
</protein>
<dbReference type="GO" id="GO:0004553">
    <property type="term" value="F:hydrolase activity, hydrolyzing O-glycosyl compounds"/>
    <property type="evidence" value="ECO:0007669"/>
    <property type="project" value="InterPro"/>
</dbReference>